<evidence type="ECO:0000313" key="2">
    <source>
        <dbReference type="EMBL" id="GAH32002.1"/>
    </source>
</evidence>
<gene>
    <name evidence="2" type="ORF">S03H2_23634</name>
</gene>
<dbReference type="EMBL" id="BARU01012951">
    <property type="protein sequence ID" value="GAH32002.1"/>
    <property type="molecule type" value="Genomic_DNA"/>
</dbReference>
<keyword evidence="1" id="KW-0812">Transmembrane</keyword>
<organism evidence="2">
    <name type="scientific">marine sediment metagenome</name>
    <dbReference type="NCBI Taxonomy" id="412755"/>
    <lineage>
        <taxon>unclassified sequences</taxon>
        <taxon>metagenomes</taxon>
        <taxon>ecological metagenomes</taxon>
    </lineage>
</organism>
<keyword evidence="1" id="KW-0472">Membrane</keyword>
<dbReference type="AlphaFoldDB" id="X1EHE9"/>
<evidence type="ECO:0000256" key="1">
    <source>
        <dbReference type="SAM" id="Phobius"/>
    </source>
</evidence>
<name>X1EHE9_9ZZZZ</name>
<feature type="non-terminal residue" evidence="2">
    <location>
        <position position="1"/>
    </location>
</feature>
<proteinExistence type="predicted"/>
<sequence length="106" mass="13037">IIDTIDWGTNFFYFQKKQIGFKFLISKDEFENLPKYLTKYKVSEYFFSKKYYSNKICIGLEVIFFILMVISIVIFALEYIFIILLYFFGLYFHLHRHFYLKKAEKN</sequence>
<comment type="caution">
    <text evidence="2">The sequence shown here is derived from an EMBL/GenBank/DDBJ whole genome shotgun (WGS) entry which is preliminary data.</text>
</comment>
<reference evidence="2" key="1">
    <citation type="journal article" date="2014" name="Front. Microbiol.">
        <title>High frequency of phylogenetically diverse reductive dehalogenase-homologous genes in deep subseafloor sedimentary metagenomes.</title>
        <authorList>
            <person name="Kawai M."/>
            <person name="Futagami T."/>
            <person name="Toyoda A."/>
            <person name="Takaki Y."/>
            <person name="Nishi S."/>
            <person name="Hori S."/>
            <person name="Arai W."/>
            <person name="Tsubouchi T."/>
            <person name="Morono Y."/>
            <person name="Uchiyama I."/>
            <person name="Ito T."/>
            <person name="Fujiyama A."/>
            <person name="Inagaki F."/>
            <person name="Takami H."/>
        </authorList>
    </citation>
    <scope>NUCLEOTIDE SEQUENCE</scope>
    <source>
        <strain evidence="2">Expedition CK06-06</strain>
    </source>
</reference>
<keyword evidence="1" id="KW-1133">Transmembrane helix</keyword>
<accession>X1EHE9</accession>
<feature type="transmembrane region" description="Helical" evidence="1">
    <location>
        <begin position="62"/>
        <end position="92"/>
    </location>
</feature>
<protein>
    <submittedName>
        <fullName evidence="2">Uncharacterized protein</fullName>
    </submittedName>
</protein>